<dbReference type="PROSITE" id="PS51450">
    <property type="entry name" value="LRR"/>
    <property type="match status" value="2"/>
</dbReference>
<keyword evidence="12" id="KW-0460">Magnesium</keyword>
<evidence type="ECO:0000259" key="19">
    <source>
        <dbReference type="PROSITE" id="PS50200"/>
    </source>
</evidence>
<accession>A0A319CXH6</accession>
<evidence type="ECO:0000256" key="15">
    <source>
        <dbReference type="ARBA" id="ARBA00032597"/>
    </source>
</evidence>
<dbReference type="CDD" id="cd00143">
    <property type="entry name" value="PP2Cc"/>
    <property type="match status" value="1"/>
</dbReference>
<evidence type="ECO:0000313" key="21">
    <source>
        <dbReference type="EMBL" id="PYH89794.1"/>
    </source>
</evidence>
<dbReference type="SMART" id="SM00789">
    <property type="entry name" value="Ad_cyc_g-alpha"/>
    <property type="match status" value="1"/>
</dbReference>
<keyword evidence="14" id="KW-0456">Lyase</keyword>
<dbReference type="SMART" id="SM00365">
    <property type="entry name" value="LRR_SD22"/>
    <property type="match status" value="4"/>
</dbReference>
<keyword evidence="7" id="KW-0433">Leucine-rich repeat</keyword>
<dbReference type="InterPro" id="IPR032675">
    <property type="entry name" value="LRR_dom_sf"/>
</dbReference>
<feature type="compositionally biased region" description="Basic residues" evidence="17">
    <location>
        <begin position="343"/>
        <end position="355"/>
    </location>
</feature>
<dbReference type="STRING" id="1448320.A0A319CXH6"/>
<feature type="compositionally biased region" description="Basic and acidic residues" evidence="17">
    <location>
        <begin position="57"/>
        <end position="75"/>
    </location>
</feature>
<feature type="compositionally biased region" description="Polar residues" evidence="17">
    <location>
        <begin position="394"/>
        <end position="435"/>
    </location>
</feature>
<dbReference type="FunFam" id="3.60.40.10:FF:000055">
    <property type="entry name" value="Adenylate cyclase AcyA"/>
    <property type="match status" value="1"/>
</dbReference>
<protein>
    <recommendedName>
        <fullName evidence="6">Adenylate cyclase</fullName>
        <ecNumber evidence="5">4.6.1.1</ecNumber>
    </recommendedName>
    <alternativeName>
        <fullName evidence="15">ATP pyrophosphate-lyase</fullName>
    </alternativeName>
    <alternativeName>
        <fullName evidence="16">Adenylyl cyclase</fullName>
    </alternativeName>
</protein>
<feature type="compositionally biased region" description="Basic and acidic residues" evidence="17">
    <location>
        <begin position="572"/>
        <end position="581"/>
    </location>
</feature>
<dbReference type="OrthoDB" id="2021138at2759"/>
<feature type="compositionally biased region" description="Polar residues" evidence="17">
    <location>
        <begin position="2141"/>
        <end position="2151"/>
    </location>
</feature>
<evidence type="ECO:0000256" key="1">
    <source>
        <dbReference type="ARBA" id="ARBA00001593"/>
    </source>
</evidence>
<dbReference type="PROSITE" id="PS51746">
    <property type="entry name" value="PPM_2"/>
    <property type="match status" value="1"/>
</dbReference>
<feature type="domain" description="Guanylate cyclase" evidence="18">
    <location>
        <begin position="1751"/>
        <end position="1888"/>
    </location>
</feature>
<dbReference type="SMART" id="SM00044">
    <property type="entry name" value="CYCc"/>
    <property type="match status" value="1"/>
</dbReference>
<dbReference type="InterPro" id="IPR055071">
    <property type="entry name" value="RA_PHLPP-like"/>
</dbReference>
<evidence type="ECO:0000256" key="12">
    <source>
        <dbReference type="ARBA" id="ARBA00022842"/>
    </source>
</evidence>
<dbReference type="GO" id="GO:0005524">
    <property type="term" value="F:ATP binding"/>
    <property type="evidence" value="ECO:0007669"/>
    <property type="project" value="UniProtKB-KW"/>
</dbReference>
<dbReference type="CDD" id="cd07302">
    <property type="entry name" value="CHD"/>
    <property type="match status" value="1"/>
</dbReference>
<dbReference type="Pfam" id="PF13855">
    <property type="entry name" value="LRR_8"/>
    <property type="match status" value="1"/>
</dbReference>
<evidence type="ECO:0000313" key="22">
    <source>
        <dbReference type="Proteomes" id="UP000247810"/>
    </source>
</evidence>
<dbReference type="CDD" id="cd17214">
    <property type="entry name" value="RA_CYR1_like"/>
    <property type="match status" value="1"/>
</dbReference>
<dbReference type="InterPro" id="IPR001932">
    <property type="entry name" value="PPM-type_phosphatase-like_dom"/>
</dbReference>
<dbReference type="PROSITE" id="PS50125">
    <property type="entry name" value="GUANYLATE_CYCLASE_2"/>
    <property type="match status" value="1"/>
</dbReference>
<dbReference type="FunFam" id="3.80.10.10:FF:000408">
    <property type="entry name" value="Adenylate cyclase"/>
    <property type="match status" value="1"/>
</dbReference>
<dbReference type="Pfam" id="PF23010">
    <property type="entry name" value="RA_3"/>
    <property type="match status" value="1"/>
</dbReference>
<dbReference type="Gene3D" id="3.60.40.10">
    <property type="entry name" value="PPM-type phosphatase domain"/>
    <property type="match status" value="1"/>
</dbReference>
<dbReference type="Pfam" id="PF08509">
    <property type="entry name" value="Ad_cyc_g-alpha"/>
    <property type="match status" value="1"/>
</dbReference>
<evidence type="ECO:0000256" key="11">
    <source>
        <dbReference type="ARBA" id="ARBA00022840"/>
    </source>
</evidence>
<keyword evidence="11" id="KW-0067">ATP-binding</keyword>
<feature type="compositionally biased region" description="Polar residues" evidence="17">
    <location>
        <begin position="168"/>
        <end position="186"/>
    </location>
</feature>
<dbReference type="PANTHER" id="PTHR48051">
    <property type="match status" value="1"/>
</dbReference>
<dbReference type="FunFam" id="3.80.10.10:FF:000305">
    <property type="entry name" value="Adenylate cyclase AcyA"/>
    <property type="match status" value="1"/>
</dbReference>
<dbReference type="InterPro" id="IPR036457">
    <property type="entry name" value="PPM-type-like_dom_sf"/>
</dbReference>
<feature type="compositionally biased region" description="Low complexity" evidence="17">
    <location>
        <begin position="1113"/>
        <end position="1125"/>
    </location>
</feature>
<evidence type="ECO:0000256" key="7">
    <source>
        <dbReference type="ARBA" id="ARBA00022614"/>
    </source>
</evidence>
<dbReference type="PROSITE" id="PS50200">
    <property type="entry name" value="RA"/>
    <property type="match status" value="1"/>
</dbReference>
<evidence type="ECO:0000256" key="13">
    <source>
        <dbReference type="ARBA" id="ARBA00022998"/>
    </source>
</evidence>
<feature type="compositionally biased region" description="Polar residues" evidence="17">
    <location>
        <begin position="269"/>
        <end position="281"/>
    </location>
</feature>
<dbReference type="EC" id="4.6.1.1" evidence="5"/>
<dbReference type="GO" id="GO:0006171">
    <property type="term" value="P:cAMP biosynthetic process"/>
    <property type="evidence" value="ECO:0007669"/>
    <property type="project" value="UniProtKB-KW"/>
</dbReference>
<dbReference type="InterPro" id="IPR013716">
    <property type="entry name" value="Adenylate_cyclase_G-a-bd"/>
</dbReference>
<evidence type="ECO:0000256" key="10">
    <source>
        <dbReference type="ARBA" id="ARBA00022741"/>
    </source>
</evidence>
<keyword evidence="10" id="KW-0547">Nucleotide-binding</keyword>
<comment type="catalytic activity">
    <reaction evidence="1">
        <text>ATP = 3',5'-cyclic AMP + diphosphate</text>
        <dbReference type="Rhea" id="RHEA:15389"/>
        <dbReference type="ChEBI" id="CHEBI:30616"/>
        <dbReference type="ChEBI" id="CHEBI:33019"/>
        <dbReference type="ChEBI" id="CHEBI:58165"/>
        <dbReference type="EC" id="4.6.1.1"/>
    </reaction>
</comment>
<comment type="function">
    <text evidence="3">Plays essential roles in regulation of cellular metabolism by catalyzing the synthesis of a second messenger, cAMP.</text>
</comment>
<evidence type="ECO:0000256" key="3">
    <source>
        <dbReference type="ARBA" id="ARBA00003896"/>
    </source>
</evidence>
<comment type="similarity">
    <text evidence="4">Belongs to the adenylyl cyclase class-3 family.</text>
</comment>
<evidence type="ECO:0000256" key="14">
    <source>
        <dbReference type="ARBA" id="ARBA00023239"/>
    </source>
</evidence>
<feature type="domain" description="Ras-associating" evidence="19">
    <location>
        <begin position="625"/>
        <end position="713"/>
    </location>
</feature>
<name>A0A319CXH6_9EURO</name>
<feature type="compositionally biased region" description="Low complexity" evidence="17">
    <location>
        <begin position="140"/>
        <end position="154"/>
    </location>
</feature>
<keyword evidence="13" id="KW-0115">cAMP biosynthesis</keyword>
<feature type="compositionally biased region" description="Basic and acidic residues" evidence="17">
    <location>
        <begin position="257"/>
        <end position="268"/>
    </location>
</feature>
<evidence type="ECO:0000256" key="16">
    <source>
        <dbReference type="ARBA" id="ARBA00032637"/>
    </source>
</evidence>
<evidence type="ECO:0000256" key="8">
    <source>
        <dbReference type="ARBA" id="ARBA00022723"/>
    </source>
</evidence>
<proteinExistence type="inferred from homology"/>
<dbReference type="Gene3D" id="3.80.10.10">
    <property type="entry name" value="Ribonuclease Inhibitor"/>
    <property type="match status" value="4"/>
</dbReference>
<dbReference type="Pfam" id="PF00481">
    <property type="entry name" value="PP2C"/>
    <property type="match status" value="1"/>
</dbReference>
<sequence>MAYRSGDPPEGRRSSESSGANSWLSQETIREGRSHRHLQDHDLLNGRSVSPFSGSRDLNRSDSQSRKSPTIRDPDDFYSSIFSWGSSEFAPKDQRKPPQFGSHRKALNALGTDEPAPPVASSSSARLPDLNINHSDYPQADPDPLSSSSPAMAPTEGPTTFFHDYSEQEASPASTTFRPGTAQTYASEPLELDYNGDHRRPSVASAMTVSSQGSKSSAGALFRKKLQGFFGEEYPGNGDTKHDSDNQTQNSATKPSTLDHFKARERANSDGSRNNAASQDRSQNHTRAETPAPSKEITPWLYQSFNDIPQYGEAPVREALTGPTRAPIGPTVASDGHRGSKDHVRRHFSGHRHSRSKEEKPTVAGDLAGYPARPATGRDDLSLGLRPSREGSLNFPTPMTSTTTLVGRSTSPTPSVQSTYSREHGQNSPGAQTGKRSFLDKIRRPKHGHLKNIAGSKTVQDVAKASTSKLARRETSPARRGRQGSIESGISSRLVEPGDGERRKDSKSLAIGSSKLRARRGHGNDLPPGKNARYPDEANVWALDTDLSHMEGIVNPPSPSERGKQFDGASLRSEDTKHRDAVPAGNWDAPESWQVKRQRDEGSLMPPETFEPGPAIAESDGGNWFIRIFRHDTTFVTLSVGFYATVSDMVHQLSRKSFAETDDSNSQLVVQKNELSRPLDTSEMPILIQKRMLEQVGYTEKDRIDEVGREDHSYILRFTFLGGRVTGYSSLEGNEPLLNKVQQKFSHVDLSSRKLVTIPISLYKKASEIISLNLSRNLCLDVPKDFIQGCINLREIKFVGNEALRLPASFCLANRLTYLDVSNNSLEDLAHANLDRLHGLVSIKMANNRLSLLPSYFGDFQFLRSLNISSNNFQVFPELLTSISSLVDLDISFNHISELPKLGKMTSLERIWMTNNILRGSLEDAFKGLVNLKEIDARFNEITNIDSLRLLPRLEQLTVGHNAISKFKGSFHKMRHLALDHCPITQFDIDAPVPTLMHLNIASAKLVQFRDSLFDNVPNLTRLTLDKNHFVSISPNIGKLRKLEYLSIIKNPLATIPATIGCLTELKYLNLRECNLRKLPPEIWYCLKLETLNVSSNVLDSFPKHGCPQPQVPTEGTGTPAATPGVSVNPSYEELGASEEQETRRPSQGSGTVLSTGSSPNGASIRKPSVASSLGPSRKVSTASRSLTDGSPSSRKDSNFSQHVATTFAGALRNLYLADNRLEDDIFRELSLIPELRVVNLSYNELTELPQGLLRRWPLLVELYVSGNELTSLPSDDLEEGSNLKVLHINANRFQVLPAELCKVTKLTILDVGSNSLKYNVSNWPYDWNWNWNRNLKYLNFSGNKRLEIKPPGSSLSHQQQPQKDQAKLTEFTSLTSLRVLGLMDVTLTITTIPEEHEDRRVRTSASLAGSLAYGMADFLGKSEHVSIFDMIVPRLKPDKVETVVGMFDGQTQPNAGSRIAKFLHENFIHTFSAELRRMRPQEQETPLDALRRTFLTLNKNMATACYKCLDRDIGKYKEELPAVDNKKLRLTKDDIHMGGIATVMYLNNMDLYVANVGDAQAILVKSDGSMRHLTKNHDPAEAHERARIRAAGGYVSRTGKLNDTLTVSRAFGHFEMMPAVIAAPNTMHVNLTEQDEMVIVASKELWDYVTPDLVVDVTRAERRDLMVAAQKIRDLALSFGATNKLMVMILGVGDLKRREKIRLRPSLSMVGTPEEQIIPSTKRTKKTREAPGDSRLARFEFVDAPVGELAIIFTDIKKSTSLWETCPEAMRSAIQIHNDILRRQLGIIGGYEVKTEGDAFMVAFSTTTAALLWCFNCQTQLLEAEWPTEILEQPQCQVQYDMENNVIFRGLSVRMGSHWGEPVCEKDPVTNRMDYFGPMVNRASRISAVADGGQIFVSSDFMSDIQRNLEVFADSERAASTGSEESYALDALGYNIRRELQQLNSQGFVIKDQGERKLKGLENPEPLYLIYSHSLSGRLTTLAKDTANELAPTTISKHSQLEIQTDLIWRLWEITLRLERLCAALEYPGEARLKEPNVALFNVVKNHGGELADSTVVSLVEQQVTRIELCISSLSIRHMMRPFRPGDQLSDHAIPIADVMQQLQNQLAEFRTLKEQIDVSAGTATSYTLKEQIDVSAGTVTSYTGTDPQYSNGESGSDSASSSDEFNPGGPRP</sequence>
<dbReference type="GO" id="GO:0000287">
    <property type="term" value="F:magnesium ion binding"/>
    <property type="evidence" value="ECO:0007669"/>
    <property type="project" value="InterPro"/>
</dbReference>
<feature type="region of interest" description="Disordered" evidence="17">
    <location>
        <begin position="1"/>
        <end position="218"/>
    </location>
</feature>
<dbReference type="InterPro" id="IPR029787">
    <property type="entry name" value="Nucleotide_cyclase"/>
</dbReference>
<keyword evidence="8" id="KW-0479">Metal-binding</keyword>
<feature type="domain" description="PPM-type phosphatase" evidence="20">
    <location>
        <begin position="1413"/>
        <end position="1693"/>
    </location>
</feature>
<feature type="compositionally biased region" description="Low complexity" evidence="17">
    <location>
        <begin position="2152"/>
        <end position="2166"/>
    </location>
</feature>
<dbReference type="SUPFAM" id="SSF52058">
    <property type="entry name" value="L domain-like"/>
    <property type="match status" value="2"/>
</dbReference>
<evidence type="ECO:0000256" key="6">
    <source>
        <dbReference type="ARBA" id="ARBA00021420"/>
    </source>
</evidence>
<dbReference type="VEuPathDB" id="FungiDB:BO71DRAFT_487656"/>
<feature type="compositionally biased region" description="Polar residues" evidence="17">
    <location>
        <begin position="1170"/>
        <end position="1199"/>
    </location>
</feature>
<dbReference type="EMBL" id="KZ826011">
    <property type="protein sequence ID" value="PYH89794.1"/>
    <property type="molecule type" value="Genomic_DNA"/>
</dbReference>
<evidence type="ECO:0000256" key="9">
    <source>
        <dbReference type="ARBA" id="ARBA00022737"/>
    </source>
</evidence>
<feature type="compositionally biased region" description="Basic and acidic residues" evidence="17">
    <location>
        <begin position="28"/>
        <end position="44"/>
    </location>
</feature>
<feature type="compositionally biased region" description="Polar residues" evidence="17">
    <location>
        <begin position="1146"/>
        <end position="1162"/>
    </location>
</feature>
<feature type="compositionally biased region" description="Polar residues" evidence="17">
    <location>
        <begin position="455"/>
        <end position="469"/>
    </location>
</feature>
<feature type="region of interest" description="Disordered" evidence="17">
    <location>
        <begin position="230"/>
        <end position="301"/>
    </location>
</feature>
<keyword evidence="9" id="KW-0677">Repeat</keyword>
<evidence type="ECO:0000256" key="4">
    <source>
        <dbReference type="ARBA" id="ARBA00005381"/>
    </source>
</evidence>
<dbReference type="InterPro" id="IPR050216">
    <property type="entry name" value="LRR_domain-containing"/>
</dbReference>
<dbReference type="Proteomes" id="UP000247810">
    <property type="component" value="Unassembled WGS sequence"/>
</dbReference>
<dbReference type="SUPFAM" id="SSF81606">
    <property type="entry name" value="PP2C-like"/>
    <property type="match status" value="1"/>
</dbReference>
<feature type="region of interest" description="Disordered" evidence="17">
    <location>
        <begin position="2141"/>
        <end position="2174"/>
    </location>
</feature>
<dbReference type="SMART" id="SM00364">
    <property type="entry name" value="LRR_BAC"/>
    <property type="match status" value="9"/>
</dbReference>
<dbReference type="SMART" id="SM00332">
    <property type="entry name" value="PP2Cc"/>
    <property type="match status" value="1"/>
</dbReference>
<evidence type="ECO:0000259" key="18">
    <source>
        <dbReference type="PROSITE" id="PS50125"/>
    </source>
</evidence>
<dbReference type="GO" id="GO:0004016">
    <property type="term" value="F:adenylate cyclase activity"/>
    <property type="evidence" value="ECO:0007669"/>
    <property type="project" value="UniProtKB-EC"/>
</dbReference>
<organism evidence="21 22">
    <name type="scientific">Aspergillus ellipticus CBS 707.79</name>
    <dbReference type="NCBI Taxonomy" id="1448320"/>
    <lineage>
        <taxon>Eukaryota</taxon>
        <taxon>Fungi</taxon>
        <taxon>Dikarya</taxon>
        <taxon>Ascomycota</taxon>
        <taxon>Pezizomycotina</taxon>
        <taxon>Eurotiomycetes</taxon>
        <taxon>Eurotiomycetidae</taxon>
        <taxon>Eurotiales</taxon>
        <taxon>Aspergillaceae</taxon>
        <taxon>Aspergillus</taxon>
        <taxon>Aspergillus subgen. Circumdati</taxon>
    </lineage>
</organism>
<dbReference type="InterPro" id="IPR003591">
    <property type="entry name" value="Leu-rich_rpt_typical-subtyp"/>
</dbReference>
<evidence type="ECO:0000259" key="20">
    <source>
        <dbReference type="PROSITE" id="PS51746"/>
    </source>
</evidence>
<keyword evidence="22" id="KW-1185">Reference proteome</keyword>
<feature type="region of interest" description="Disordered" evidence="17">
    <location>
        <begin position="318"/>
        <end position="534"/>
    </location>
</feature>
<dbReference type="InterPro" id="IPR001054">
    <property type="entry name" value="A/G_cyclase"/>
</dbReference>
<dbReference type="FunFam" id="3.80.10.10:FF:000220">
    <property type="entry name" value="Adenylate cyclase AcyA"/>
    <property type="match status" value="1"/>
</dbReference>
<dbReference type="InterPro" id="IPR000159">
    <property type="entry name" value="RA_dom"/>
</dbReference>
<dbReference type="PANTHER" id="PTHR48051:SF46">
    <property type="entry name" value="LEUCINE RICH REPEAT-CONTAINING DOMAIN PROTEIN"/>
    <property type="match status" value="1"/>
</dbReference>
<dbReference type="GO" id="GO:0005737">
    <property type="term" value="C:cytoplasm"/>
    <property type="evidence" value="ECO:0007669"/>
    <property type="project" value="TreeGrafter"/>
</dbReference>
<gene>
    <name evidence="21" type="ORF">BO71DRAFT_487656</name>
</gene>
<comment type="cofactor">
    <cofactor evidence="2">
        <name>Mg(2+)</name>
        <dbReference type="ChEBI" id="CHEBI:18420"/>
    </cofactor>
</comment>
<dbReference type="Gene3D" id="3.30.70.1230">
    <property type="entry name" value="Nucleotide cyclase"/>
    <property type="match status" value="1"/>
</dbReference>
<feature type="region of interest" description="Disordered" evidence="17">
    <location>
        <begin position="1106"/>
        <end position="1199"/>
    </location>
</feature>
<dbReference type="Pfam" id="PF00211">
    <property type="entry name" value="Guanylate_cyc"/>
    <property type="match status" value="1"/>
</dbReference>
<dbReference type="InterPro" id="IPR001611">
    <property type="entry name" value="Leu-rich_rpt"/>
</dbReference>
<evidence type="ECO:0000256" key="5">
    <source>
        <dbReference type="ARBA" id="ARBA00012201"/>
    </source>
</evidence>
<dbReference type="SMART" id="SM00369">
    <property type="entry name" value="LRR_TYP"/>
    <property type="match status" value="10"/>
</dbReference>
<dbReference type="GO" id="GO:0035556">
    <property type="term" value="P:intracellular signal transduction"/>
    <property type="evidence" value="ECO:0007669"/>
    <property type="project" value="InterPro"/>
</dbReference>
<reference evidence="21 22" key="1">
    <citation type="submission" date="2018-02" db="EMBL/GenBank/DDBJ databases">
        <title>The genomes of Aspergillus section Nigri reveals drivers in fungal speciation.</title>
        <authorList>
            <consortium name="DOE Joint Genome Institute"/>
            <person name="Vesth T.C."/>
            <person name="Nybo J."/>
            <person name="Theobald S."/>
            <person name="Brandl J."/>
            <person name="Frisvad J.C."/>
            <person name="Nielsen K.F."/>
            <person name="Lyhne E.K."/>
            <person name="Kogle M.E."/>
            <person name="Kuo A."/>
            <person name="Riley R."/>
            <person name="Clum A."/>
            <person name="Nolan M."/>
            <person name="Lipzen A."/>
            <person name="Salamov A."/>
            <person name="Henrissat B."/>
            <person name="Wiebenga A."/>
            <person name="De vries R.P."/>
            <person name="Grigoriev I.V."/>
            <person name="Mortensen U.H."/>
            <person name="Andersen M.R."/>
            <person name="Baker S.E."/>
        </authorList>
    </citation>
    <scope>NUCLEOTIDE SEQUENCE [LARGE SCALE GENOMIC DNA]</scope>
    <source>
        <strain evidence="21 22">CBS 707.79</strain>
    </source>
</reference>
<feature type="region of interest" description="Disordered" evidence="17">
    <location>
        <begin position="550"/>
        <end position="587"/>
    </location>
</feature>
<feature type="compositionally biased region" description="Polar residues" evidence="17">
    <location>
        <begin position="205"/>
        <end position="217"/>
    </location>
</feature>
<dbReference type="SUPFAM" id="SSF55073">
    <property type="entry name" value="Nucleotide cyclase"/>
    <property type="match status" value="1"/>
</dbReference>
<evidence type="ECO:0000256" key="2">
    <source>
        <dbReference type="ARBA" id="ARBA00001946"/>
    </source>
</evidence>
<feature type="compositionally biased region" description="Polar residues" evidence="17">
    <location>
        <begin position="16"/>
        <end position="27"/>
    </location>
</feature>
<feature type="compositionally biased region" description="Polar residues" evidence="17">
    <location>
        <begin position="246"/>
        <end position="256"/>
    </location>
</feature>
<evidence type="ECO:0000256" key="17">
    <source>
        <dbReference type="SAM" id="MobiDB-lite"/>
    </source>
</evidence>